<sequence length="390" mass="43691">MDAGSQRAGQERDVHHVVLADQRDGAVSHPGSTGGIFLTATPSLSMAHQHESINLRSPPMEPSPSTAHSWFPAPPPPIYSCTLTPELVAKAREELQEKPEWRLRDVQALRDMILKEQPNLRTRLDDGFLLRFLRARKFDYDRALELLLNYHAGRKAWPEVFQDLKPSTVKHVLDLGFLSVLPHPDPNGRYILCLQPGKWKPNDYPFVDNVRALYLTLEKLIQPEDTQVNGIVILADCTGVGMSQASNPGPFLAKKVVSILQDGFPIRIKAVNIINEPRIFKGIFAIIKPFLKEKMAERYVLHGSDLRSLHRSIPPSVLPEQHGGIAAHLDMSAWSRMLLDCEEEFVVEFCQPDPLEGAVLPDDALLGGDAASGPDEDTFRALRSQLYYCY</sequence>
<dbReference type="Pfam" id="PF00650">
    <property type="entry name" value="CRAL_TRIO"/>
    <property type="match status" value="1"/>
</dbReference>
<dbReference type="InterPro" id="IPR001251">
    <property type="entry name" value="CRAL-TRIO_dom"/>
</dbReference>
<dbReference type="GO" id="GO:0016020">
    <property type="term" value="C:membrane"/>
    <property type="evidence" value="ECO:0007669"/>
    <property type="project" value="TreeGrafter"/>
</dbReference>
<accession>A0AA47MV41</accession>
<organism evidence="2 3">
    <name type="scientific">Merluccius polli</name>
    <name type="common">Benguela hake</name>
    <name type="synonym">Merluccius cadenati</name>
    <dbReference type="NCBI Taxonomy" id="89951"/>
    <lineage>
        <taxon>Eukaryota</taxon>
        <taxon>Metazoa</taxon>
        <taxon>Chordata</taxon>
        <taxon>Craniata</taxon>
        <taxon>Vertebrata</taxon>
        <taxon>Euteleostomi</taxon>
        <taxon>Actinopterygii</taxon>
        <taxon>Neopterygii</taxon>
        <taxon>Teleostei</taxon>
        <taxon>Neoteleostei</taxon>
        <taxon>Acanthomorphata</taxon>
        <taxon>Zeiogadaria</taxon>
        <taxon>Gadariae</taxon>
        <taxon>Gadiformes</taxon>
        <taxon>Gadoidei</taxon>
        <taxon>Merlucciidae</taxon>
        <taxon>Merluccius</taxon>
    </lineage>
</organism>
<comment type="caution">
    <text evidence="2">The sequence shown here is derived from an EMBL/GenBank/DDBJ whole genome shotgun (WGS) entry which is preliminary data.</text>
</comment>
<proteinExistence type="predicted"/>
<evidence type="ECO:0000259" key="1">
    <source>
        <dbReference type="PROSITE" id="PS50191"/>
    </source>
</evidence>
<protein>
    <submittedName>
        <fullName evidence="2">Alpha-tocopherol transfer protein-like</fullName>
    </submittedName>
</protein>
<dbReference type="CDD" id="cd00170">
    <property type="entry name" value="SEC14"/>
    <property type="match status" value="1"/>
</dbReference>
<dbReference type="Pfam" id="PF03765">
    <property type="entry name" value="CRAL_TRIO_N"/>
    <property type="match status" value="1"/>
</dbReference>
<dbReference type="InterPro" id="IPR036273">
    <property type="entry name" value="CRAL/TRIO_N_dom_sf"/>
</dbReference>
<keyword evidence="3" id="KW-1185">Reference proteome</keyword>
<gene>
    <name evidence="2" type="primary">TTPAL</name>
    <name evidence="2" type="ORF">N1851_013858</name>
</gene>
<dbReference type="GO" id="GO:1902936">
    <property type="term" value="F:phosphatidylinositol bisphosphate binding"/>
    <property type="evidence" value="ECO:0007669"/>
    <property type="project" value="TreeGrafter"/>
</dbReference>
<dbReference type="EMBL" id="JAOPHQ010002558">
    <property type="protein sequence ID" value="KAK0146839.1"/>
    <property type="molecule type" value="Genomic_DNA"/>
</dbReference>
<dbReference type="SUPFAM" id="SSF52087">
    <property type="entry name" value="CRAL/TRIO domain"/>
    <property type="match status" value="1"/>
</dbReference>
<dbReference type="SMART" id="SM00516">
    <property type="entry name" value="SEC14"/>
    <property type="match status" value="1"/>
</dbReference>
<dbReference type="PRINTS" id="PR00180">
    <property type="entry name" value="CRETINALDHBP"/>
</dbReference>
<dbReference type="InterPro" id="IPR036865">
    <property type="entry name" value="CRAL-TRIO_dom_sf"/>
</dbReference>
<dbReference type="InterPro" id="IPR011074">
    <property type="entry name" value="CRAL/TRIO_N_dom"/>
</dbReference>
<name>A0AA47MV41_MERPO</name>
<dbReference type="AlphaFoldDB" id="A0AA47MV41"/>
<dbReference type="Proteomes" id="UP001174136">
    <property type="component" value="Unassembled WGS sequence"/>
</dbReference>
<evidence type="ECO:0000313" key="2">
    <source>
        <dbReference type="EMBL" id="KAK0146839.1"/>
    </source>
</evidence>
<dbReference type="PANTHER" id="PTHR10174">
    <property type="entry name" value="ALPHA-TOCOPHEROL TRANSFER PROTEIN-RELATED"/>
    <property type="match status" value="1"/>
</dbReference>
<dbReference type="Gene3D" id="1.10.8.20">
    <property type="entry name" value="N-terminal domain of phosphatidylinositol transfer protein sec14p"/>
    <property type="match status" value="1"/>
</dbReference>
<dbReference type="Gene3D" id="3.40.525.10">
    <property type="entry name" value="CRAL-TRIO lipid binding domain"/>
    <property type="match status" value="1"/>
</dbReference>
<dbReference type="SUPFAM" id="SSF46938">
    <property type="entry name" value="CRAL/TRIO N-terminal domain"/>
    <property type="match status" value="1"/>
</dbReference>
<dbReference type="PANTHER" id="PTHR10174:SF130">
    <property type="entry name" value="ALPHA-TOCOPHEROL TRANSFER PROTEIN-LIKE"/>
    <property type="match status" value="1"/>
</dbReference>
<feature type="domain" description="CRAL-TRIO" evidence="1">
    <location>
        <begin position="165"/>
        <end position="330"/>
    </location>
</feature>
<dbReference type="SMART" id="SM01100">
    <property type="entry name" value="CRAL_TRIO_N"/>
    <property type="match status" value="1"/>
</dbReference>
<reference evidence="2" key="1">
    <citation type="journal article" date="2023" name="Front. Mar. Sci.">
        <title>A new Merluccius polli reference genome to investigate the effects of global change in West African waters.</title>
        <authorList>
            <person name="Mateo J.L."/>
            <person name="Blanco-Fernandez C."/>
            <person name="Garcia-Vazquez E."/>
            <person name="Machado-Schiaffino G."/>
        </authorList>
    </citation>
    <scope>NUCLEOTIDE SEQUENCE</scope>
    <source>
        <strain evidence="2">C29</strain>
        <tissue evidence="2">Fin</tissue>
    </source>
</reference>
<dbReference type="Gene3D" id="1.20.5.1200">
    <property type="entry name" value="Alpha-tocopherol transfer"/>
    <property type="match status" value="1"/>
</dbReference>
<evidence type="ECO:0000313" key="3">
    <source>
        <dbReference type="Proteomes" id="UP001174136"/>
    </source>
</evidence>
<dbReference type="PROSITE" id="PS50191">
    <property type="entry name" value="CRAL_TRIO"/>
    <property type="match status" value="1"/>
</dbReference>